<gene>
    <name evidence="1" type="ORF">PIIN_07378</name>
</gene>
<comment type="caution">
    <text evidence="1">The sequence shown here is derived from an EMBL/GenBank/DDBJ whole genome shotgun (WGS) entry which is preliminary data.</text>
</comment>
<protein>
    <submittedName>
        <fullName evidence="1">Uncharacterized protein</fullName>
    </submittedName>
</protein>
<accession>G4TQ31</accession>
<dbReference type="HOGENOM" id="CLU_083956_0_0_1"/>
<sequence length="289" mass="32414">MVDAVTASLGNAMCWLLVPTRNNLTDEPLISVESPLDVHQSEGVEAGMVKSMHLEAIETGTPRRIDVFSNTGSREDSNDTNRGHAELQGFLAILNAPQTRLYEMSKKELLDYAYDLTLKSDWLRRNQMEPRDWNNRSIFLIFLSPIDRVGRSLIGRIEPSLMSEDILTTGRFRVVGHAGIQIVKNDFCAFISQVAYWSSQGRLPQLCRPIVKNNLRKHQIVLWPISGVISNIVHSLALESAEMSIASNDFTVQPTFEVTSNDQRSPASYVAPSWSRLLFGGIQQVVDEI</sequence>
<evidence type="ECO:0000313" key="2">
    <source>
        <dbReference type="Proteomes" id="UP000007148"/>
    </source>
</evidence>
<keyword evidence="2" id="KW-1185">Reference proteome</keyword>
<reference evidence="1 2" key="1">
    <citation type="journal article" date="2011" name="PLoS Pathog.">
        <title>Endophytic Life Strategies Decoded by Genome and Transcriptome Analyses of the Mutualistic Root Symbiont Piriformospora indica.</title>
        <authorList>
            <person name="Zuccaro A."/>
            <person name="Lahrmann U."/>
            <person name="Guldener U."/>
            <person name="Langen G."/>
            <person name="Pfiffi S."/>
            <person name="Biedenkopf D."/>
            <person name="Wong P."/>
            <person name="Samans B."/>
            <person name="Grimm C."/>
            <person name="Basiewicz M."/>
            <person name="Murat C."/>
            <person name="Martin F."/>
            <person name="Kogel K.H."/>
        </authorList>
    </citation>
    <scope>NUCLEOTIDE SEQUENCE [LARGE SCALE GENOMIC DNA]</scope>
    <source>
        <strain evidence="1 2">DSM 11827</strain>
    </source>
</reference>
<dbReference type="AlphaFoldDB" id="G4TQ31"/>
<name>G4TQ31_SERID</name>
<proteinExistence type="predicted"/>
<dbReference type="EMBL" id="CAFZ01000224">
    <property type="protein sequence ID" value="CCA73424.1"/>
    <property type="molecule type" value="Genomic_DNA"/>
</dbReference>
<evidence type="ECO:0000313" key="1">
    <source>
        <dbReference type="EMBL" id="CCA73424.1"/>
    </source>
</evidence>
<organism evidence="1 2">
    <name type="scientific">Serendipita indica (strain DSM 11827)</name>
    <name type="common">Root endophyte fungus</name>
    <name type="synonym">Piriformospora indica</name>
    <dbReference type="NCBI Taxonomy" id="1109443"/>
    <lineage>
        <taxon>Eukaryota</taxon>
        <taxon>Fungi</taxon>
        <taxon>Dikarya</taxon>
        <taxon>Basidiomycota</taxon>
        <taxon>Agaricomycotina</taxon>
        <taxon>Agaricomycetes</taxon>
        <taxon>Sebacinales</taxon>
        <taxon>Serendipitaceae</taxon>
        <taxon>Serendipita</taxon>
    </lineage>
</organism>
<dbReference type="InParanoid" id="G4TQ31"/>
<dbReference type="Proteomes" id="UP000007148">
    <property type="component" value="Unassembled WGS sequence"/>
</dbReference>